<dbReference type="EMBL" id="AUBJ02000001">
    <property type="protein sequence ID" value="MCP2332326.1"/>
    <property type="molecule type" value="Genomic_DNA"/>
</dbReference>
<sequence>MRVQPNVVRKGQGLPLVAVHGNGVDHRLLLPLDDDLAASGSWERIYLDLPGFGLTPPLDAAGGLPELADWLVETVHELVGDEPFALLGSSLGGLLARHVVTRFPDQVLGLALIAPVVDPAPSRRVRPERSLVVRDQDLLRSLPPADAEEFTSVAARQTQESWDAFRVHALPGIRAADPDAMGRLSQRYFLRASPDTAGTFQGPTLILTGRQDHVVGYEDQFALLTHYPRATYLALDGAGHNVHLEQPRMVGTALRDWGRCVQAASGGVVEV</sequence>
<dbReference type="GO" id="GO:0016787">
    <property type="term" value="F:hydrolase activity"/>
    <property type="evidence" value="ECO:0007669"/>
    <property type="project" value="UniProtKB-KW"/>
</dbReference>
<name>A0ABT1JJJ6_ACTCY</name>
<dbReference type="Pfam" id="PF12697">
    <property type="entry name" value="Abhydrolase_6"/>
    <property type="match status" value="1"/>
</dbReference>
<dbReference type="InterPro" id="IPR029058">
    <property type="entry name" value="AB_hydrolase_fold"/>
</dbReference>
<dbReference type="InterPro" id="IPR000639">
    <property type="entry name" value="Epox_hydrolase-like"/>
</dbReference>
<protein>
    <submittedName>
        <fullName evidence="2">Lysophospholipase, alpha-beta hydrolase superfamily</fullName>
    </submittedName>
</protein>
<evidence type="ECO:0000313" key="2">
    <source>
        <dbReference type="EMBL" id="MCP2332326.1"/>
    </source>
</evidence>
<organism evidence="2 3">
    <name type="scientific">Actinoalloteichus caeruleus DSM 43889</name>
    <dbReference type="NCBI Taxonomy" id="1120930"/>
    <lineage>
        <taxon>Bacteria</taxon>
        <taxon>Bacillati</taxon>
        <taxon>Actinomycetota</taxon>
        <taxon>Actinomycetes</taxon>
        <taxon>Pseudonocardiales</taxon>
        <taxon>Pseudonocardiaceae</taxon>
        <taxon>Actinoalloteichus</taxon>
        <taxon>Actinoalloteichus cyanogriseus</taxon>
    </lineage>
</organism>
<dbReference type="PANTHER" id="PTHR43798">
    <property type="entry name" value="MONOACYLGLYCEROL LIPASE"/>
    <property type="match status" value="1"/>
</dbReference>
<evidence type="ECO:0000259" key="1">
    <source>
        <dbReference type="Pfam" id="PF12697"/>
    </source>
</evidence>
<dbReference type="PANTHER" id="PTHR43798:SF6">
    <property type="entry name" value="HYDROLASE, PUTATIVE (AFU_ORTHOLOGUE AFUA_4G13070)-RELATED"/>
    <property type="match status" value="1"/>
</dbReference>
<dbReference type="InterPro" id="IPR050266">
    <property type="entry name" value="AB_hydrolase_sf"/>
</dbReference>
<comment type="caution">
    <text evidence="2">The sequence shown here is derived from an EMBL/GenBank/DDBJ whole genome shotgun (WGS) entry which is preliminary data.</text>
</comment>
<accession>A0ABT1JJJ6</accession>
<feature type="domain" description="AB hydrolase-1" evidence="1">
    <location>
        <begin position="16"/>
        <end position="248"/>
    </location>
</feature>
<reference evidence="2 3" key="1">
    <citation type="submission" date="2022-06" db="EMBL/GenBank/DDBJ databases">
        <title>Genomic Encyclopedia of Type Strains, Phase I: the one thousand microbial genomes (KMG-I) project.</title>
        <authorList>
            <person name="Kyrpides N."/>
        </authorList>
    </citation>
    <scope>NUCLEOTIDE SEQUENCE [LARGE SCALE GENOMIC DNA]</scope>
    <source>
        <strain evidence="2 3">DSM 43889</strain>
    </source>
</reference>
<gene>
    <name evidence="2" type="ORF">G443_002596</name>
</gene>
<dbReference type="Gene3D" id="3.40.50.1820">
    <property type="entry name" value="alpha/beta hydrolase"/>
    <property type="match status" value="1"/>
</dbReference>
<dbReference type="PRINTS" id="PR00111">
    <property type="entry name" value="ABHYDROLASE"/>
</dbReference>
<dbReference type="SUPFAM" id="SSF53474">
    <property type="entry name" value="alpha/beta-Hydrolases"/>
    <property type="match status" value="1"/>
</dbReference>
<proteinExistence type="predicted"/>
<evidence type="ECO:0000313" key="3">
    <source>
        <dbReference type="Proteomes" id="UP000791080"/>
    </source>
</evidence>
<dbReference type="PRINTS" id="PR00412">
    <property type="entry name" value="EPOXHYDRLASE"/>
</dbReference>
<keyword evidence="3" id="KW-1185">Reference proteome</keyword>
<dbReference type="RefSeq" id="WP_026417335.1">
    <property type="nucleotide sequence ID" value="NZ_AUBJ02000001.1"/>
</dbReference>
<keyword evidence="2" id="KW-0378">Hydrolase</keyword>
<dbReference type="Proteomes" id="UP000791080">
    <property type="component" value="Unassembled WGS sequence"/>
</dbReference>
<dbReference type="InterPro" id="IPR000073">
    <property type="entry name" value="AB_hydrolase_1"/>
</dbReference>